<dbReference type="AlphaFoldDB" id="A0AAE1P9H0"/>
<gene>
    <name evidence="2" type="ORF">Pmani_024840</name>
</gene>
<dbReference type="Proteomes" id="UP001292094">
    <property type="component" value="Unassembled WGS sequence"/>
</dbReference>
<feature type="compositionally biased region" description="Basic residues" evidence="1">
    <location>
        <begin position="1"/>
        <end position="11"/>
    </location>
</feature>
<name>A0AAE1P9H0_9EUCA</name>
<accession>A0AAE1P9H0</accession>
<evidence type="ECO:0000313" key="3">
    <source>
        <dbReference type="Proteomes" id="UP001292094"/>
    </source>
</evidence>
<protein>
    <submittedName>
        <fullName evidence="2">Uncharacterized protein</fullName>
    </submittedName>
</protein>
<proteinExistence type="predicted"/>
<dbReference type="EMBL" id="JAWZYT010002611">
    <property type="protein sequence ID" value="KAK4303250.1"/>
    <property type="molecule type" value="Genomic_DNA"/>
</dbReference>
<evidence type="ECO:0000313" key="2">
    <source>
        <dbReference type="EMBL" id="KAK4303250.1"/>
    </source>
</evidence>
<comment type="caution">
    <text evidence="2">The sequence shown here is derived from an EMBL/GenBank/DDBJ whole genome shotgun (WGS) entry which is preliminary data.</text>
</comment>
<sequence length="354" mass="40410">MSRSKQQHSLHRREEKKTGGGAPPPDIPKDVEKVLSLIAPEVNNLTRIFDFLRSKTETNEEINEIRADDVYEDEDINEPLPDLPHLPPVTQVLTPEMTVTEFWRKFTVKQALELIHESWKDINKDTINHAWRMLFPHLCSEKPGETVQQVREAERAVLAAARSVAGCEEVTEAKLRELIQEESEPADVTMERIDREDEQIVTSEETHNQPQEMTMHNLSNILLGVAQLKEIITANETDRFKAEEMYYVLDKAFRDYDVRHRDGVNERRQFLITKFLRPNPATIPDDNDGAASTSLEPAITTTAHHATPSTSTDFQHLDFEGFEAAVNSYKSRVSDKREDSESEDEEVGTPLGPQ</sequence>
<evidence type="ECO:0000256" key="1">
    <source>
        <dbReference type="SAM" id="MobiDB-lite"/>
    </source>
</evidence>
<feature type="region of interest" description="Disordered" evidence="1">
    <location>
        <begin position="330"/>
        <end position="354"/>
    </location>
</feature>
<keyword evidence="3" id="KW-1185">Reference proteome</keyword>
<reference evidence="2" key="1">
    <citation type="submission" date="2023-11" db="EMBL/GenBank/DDBJ databases">
        <title>Genome assemblies of two species of porcelain crab, Petrolisthes cinctipes and Petrolisthes manimaculis (Anomura: Porcellanidae).</title>
        <authorList>
            <person name="Angst P."/>
        </authorList>
    </citation>
    <scope>NUCLEOTIDE SEQUENCE</scope>
    <source>
        <strain evidence="2">PB745_02</strain>
        <tissue evidence="2">Gill</tissue>
    </source>
</reference>
<feature type="region of interest" description="Disordered" evidence="1">
    <location>
        <begin position="1"/>
        <end position="31"/>
    </location>
</feature>
<organism evidence="2 3">
    <name type="scientific">Petrolisthes manimaculis</name>
    <dbReference type="NCBI Taxonomy" id="1843537"/>
    <lineage>
        <taxon>Eukaryota</taxon>
        <taxon>Metazoa</taxon>
        <taxon>Ecdysozoa</taxon>
        <taxon>Arthropoda</taxon>
        <taxon>Crustacea</taxon>
        <taxon>Multicrustacea</taxon>
        <taxon>Malacostraca</taxon>
        <taxon>Eumalacostraca</taxon>
        <taxon>Eucarida</taxon>
        <taxon>Decapoda</taxon>
        <taxon>Pleocyemata</taxon>
        <taxon>Anomura</taxon>
        <taxon>Galatheoidea</taxon>
        <taxon>Porcellanidae</taxon>
        <taxon>Petrolisthes</taxon>
    </lineage>
</organism>